<evidence type="ECO:0000256" key="4">
    <source>
        <dbReference type="ARBA" id="ARBA00022840"/>
    </source>
</evidence>
<evidence type="ECO:0000259" key="5">
    <source>
        <dbReference type="Pfam" id="PF00931"/>
    </source>
</evidence>
<keyword evidence="3" id="KW-0611">Plant defense</keyword>
<dbReference type="PANTHER" id="PTHR23155:SF1139">
    <property type="entry name" value="CC-NBS-LRR RESISTANCE PROTEIN"/>
    <property type="match status" value="1"/>
</dbReference>
<organism evidence="8 9">
    <name type="scientific">Coffea canephora</name>
    <name type="common">Robusta coffee</name>
    <dbReference type="NCBI Taxonomy" id="49390"/>
    <lineage>
        <taxon>Eukaryota</taxon>
        <taxon>Viridiplantae</taxon>
        <taxon>Streptophyta</taxon>
        <taxon>Embryophyta</taxon>
        <taxon>Tracheophyta</taxon>
        <taxon>Spermatophyta</taxon>
        <taxon>Magnoliopsida</taxon>
        <taxon>eudicotyledons</taxon>
        <taxon>Gunneridae</taxon>
        <taxon>Pentapetalae</taxon>
        <taxon>asterids</taxon>
        <taxon>lamiids</taxon>
        <taxon>Gentianales</taxon>
        <taxon>Rubiaceae</taxon>
        <taxon>Ixoroideae</taxon>
        <taxon>Gardenieae complex</taxon>
        <taxon>Bertiereae - Coffeeae clade</taxon>
        <taxon>Coffeeae</taxon>
        <taxon>Coffea</taxon>
    </lineage>
</organism>
<dbReference type="SUPFAM" id="SSF52540">
    <property type="entry name" value="P-loop containing nucleoside triphosphate hydrolases"/>
    <property type="match status" value="1"/>
</dbReference>
<dbReference type="Pfam" id="PF00931">
    <property type="entry name" value="NB-ARC"/>
    <property type="match status" value="1"/>
</dbReference>
<dbReference type="InterPro" id="IPR036388">
    <property type="entry name" value="WH-like_DNA-bd_sf"/>
</dbReference>
<dbReference type="Gene3D" id="1.10.10.10">
    <property type="entry name" value="Winged helix-like DNA-binding domain superfamily/Winged helix DNA-binding domain"/>
    <property type="match status" value="1"/>
</dbReference>
<sequence>MASRIRDINKKLNKINKEANDFGLIRFHRASFPPSTTAKVTLNRETDSIASHYIVGRAKDETRLVEILLSLSGKAVSVIPILGMGGLGKTTLAQSIYKNSQVHSHFEKKIWVCVSDNFDVTRLLKMILESLTRRNVEMTSRDVIVQEIREQLVGKKFFLVLDDVWTENLTLWDDFFGKLSDDDCWSILTKKAIAGGEIPKQLHVMKKEIIKKCGGLPLAASVMGGLLRMKRKEEWQLVLKNKLSNFSGDEDGVMEILKLSFDCLPSPSIKKCFAYCSIFPRDTMMKGDMLIELWMSEGLLQANVNNQMMMEEIGMNCLRILLQSSLFEETKSYQEIDYYKMHDLVHDLAESMSKSTKVVKNIRYLAVDLSGGREEREKLLERLSTSLRTLFVKGDLSGDMLMKLKNLYVLNLSHATTQELPITIGKLTHLRYVNLSSSRIRILPDSLCKLYNLQTLALDSMYVKDLPKGMCNLISLRHLYFYTFDEKFQMPLEMGRLSCLQTLEFFNVGREKGRQIEELGCLKNLKGSLSVRNLQLVKDRKAAEEANLFGKANLFRLILVWALAWDREGDNYNYDKDVLDGLRPHPNLEELVIQRFMGDQFPRWSMDLPITLPKLARLEFYYCHRCGELLPLQNFTFLKELVIWFCPSGGLLRQAYLLSA</sequence>
<protein>
    <submittedName>
        <fullName evidence="8">DH200=94 genomic scaffold, scaffold_4589</fullName>
    </submittedName>
</protein>
<dbReference type="SUPFAM" id="SSF52058">
    <property type="entry name" value="L domain-like"/>
    <property type="match status" value="1"/>
</dbReference>
<evidence type="ECO:0000256" key="1">
    <source>
        <dbReference type="ARBA" id="ARBA00008894"/>
    </source>
</evidence>
<dbReference type="GO" id="GO:0098542">
    <property type="term" value="P:defense response to other organism"/>
    <property type="evidence" value="ECO:0007669"/>
    <property type="project" value="TreeGrafter"/>
</dbReference>
<name>A0A068VLL4_COFCA</name>
<dbReference type="InterPro" id="IPR058922">
    <property type="entry name" value="WHD_DRP"/>
</dbReference>
<dbReference type="InterPro" id="IPR032675">
    <property type="entry name" value="LRR_dom_sf"/>
</dbReference>
<keyword evidence="9" id="KW-1185">Reference proteome</keyword>
<evidence type="ECO:0000256" key="2">
    <source>
        <dbReference type="ARBA" id="ARBA00022741"/>
    </source>
</evidence>
<evidence type="ECO:0000313" key="8">
    <source>
        <dbReference type="EMBL" id="CDP21502.1"/>
    </source>
</evidence>
<dbReference type="InterPro" id="IPR002182">
    <property type="entry name" value="NB-ARC"/>
</dbReference>
<dbReference type="Gene3D" id="3.80.10.10">
    <property type="entry name" value="Ribonuclease Inhibitor"/>
    <property type="match status" value="1"/>
</dbReference>
<dbReference type="Pfam" id="PF23559">
    <property type="entry name" value="WHD_DRP"/>
    <property type="match status" value="1"/>
</dbReference>
<dbReference type="PANTHER" id="PTHR23155">
    <property type="entry name" value="DISEASE RESISTANCE PROTEIN RP"/>
    <property type="match status" value="1"/>
</dbReference>
<accession>A0A068VLL4</accession>
<feature type="domain" description="Disease resistance protein winged helix" evidence="6">
    <location>
        <begin position="278"/>
        <end position="349"/>
    </location>
</feature>
<dbReference type="InterPro" id="IPR044974">
    <property type="entry name" value="Disease_R_plants"/>
</dbReference>
<dbReference type="InParanoid" id="A0A068VLL4"/>
<dbReference type="Proteomes" id="UP000295252">
    <property type="component" value="Unassembled WGS sequence"/>
</dbReference>
<dbReference type="AlphaFoldDB" id="A0A068VLL4"/>
<evidence type="ECO:0000259" key="6">
    <source>
        <dbReference type="Pfam" id="PF23559"/>
    </source>
</evidence>
<evidence type="ECO:0000313" key="9">
    <source>
        <dbReference type="Proteomes" id="UP000295252"/>
    </source>
</evidence>
<dbReference type="Gene3D" id="3.40.50.300">
    <property type="entry name" value="P-loop containing nucleotide triphosphate hydrolases"/>
    <property type="match status" value="1"/>
</dbReference>
<proteinExistence type="inferred from homology"/>
<dbReference type="InterPro" id="IPR027417">
    <property type="entry name" value="P-loop_NTPase"/>
</dbReference>
<keyword evidence="4" id="KW-0067">ATP-binding</keyword>
<keyword evidence="2" id="KW-0547">Nucleotide-binding</keyword>
<evidence type="ECO:0000259" key="7">
    <source>
        <dbReference type="Pfam" id="PF25019"/>
    </source>
</evidence>
<comment type="similarity">
    <text evidence="1">Belongs to the disease resistance NB-LRR family.</text>
</comment>
<dbReference type="GO" id="GO:0043531">
    <property type="term" value="F:ADP binding"/>
    <property type="evidence" value="ECO:0007669"/>
    <property type="project" value="InterPro"/>
</dbReference>
<feature type="domain" description="NB-ARC" evidence="5">
    <location>
        <begin position="66"/>
        <end position="180"/>
    </location>
</feature>
<dbReference type="InterPro" id="IPR056789">
    <property type="entry name" value="LRR_R13L1-DRL21"/>
</dbReference>
<evidence type="ECO:0000256" key="3">
    <source>
        <dbReference type="ARBA" id="ARBA00022821"/>
    </source>
</evidence>
<reference evidence="9" key="1">
    <citation type="journal article" date="2014" name="Science">
        <title>The coffee genome provides insight into the convergent evolution of caffeine biosynthesis.</title>
        <authorList>
            <person name="Denoeud F."/>
            <person name="Carretero-Paulet L."/>
            <person name="Dereeper A."/>
            <person name="Droc G."/>
            <person name="Guyot R."/>
            <person name="Pietrella M."/>
            <person name="Zheng C."/>
            <person name="Alberti A."/>
            <person name="Anthony F."/>
            <person name="Aprea G."/>
            <person name="Aury J.M."/>
            <person name="Bento P."/>
            <person name="Bernard M."/>
            <person name="Bocs S."/>
            <person name="Campa C."/>
            <person name="Cenci A."/>
            <person name="Combes M.C."/>
            <person name="Crouzillat D."/>
            <person name="Da Silva C."/>
            <person name="Daddiego L."/>
            <person name="De Bellis F."/>
            <person name="Dussert S."/>
            <person name="Garsmeur O."/>
            <person name="Gayraud T."/>
            <person name="Guignon V."/>
            <person name="Jahn K."/>
            <person name="Jamilloux V."/>
            <person name="Joet T."/>
            <person name="Labadie K."/>
            <person name="Lan T."/>
            <person name="Leclercq J."/>
            <person name="Lepelley M."/>
            <person name="Leroy T."/>
            <person name="Li L.T."/>
            <person name="Librado P."/>
            <person name="Lopez L."/>
            <person name="Munoz A."/>
            <person name="Noel B."/>
            <person name="Pallavicini A."/>
            <person name="Perrotta G."/>
            <person name="Poncet V."/>
            <person name="Pot D."/>
            <person name="Priyono X."/>
            <person name="Rigoreau M."/>
            <person name="Rouard M."/>
            <person name="Rozas J."/>
            <person name="Tranchant-Dubreuil C."/>
            <person name="VanBuren R."/>
            <person name="Zhang Q."/>
            <person name="Andrade A.C."/>
            <person name="Argout X."/>
            <person name="Bertrand B."/>
            <person name="de Kochko A."/>
            <person name="Graziosi G."/>
            <person name="Henry R.J."/>
            <person name="Jayarama X."/>
            <person name="Ming R."/>
            <person name="Nagai C."/>
            <person name="Rounsley S."/>
            <person name="Sankoff D."/>
            <person name="Giuliano G."/>
            <person name="Albert V.A."/>
            <person name="Wincker P."/>
            <person name="Lashermes P."/>
        </authorList>
    </citation>
    <scope>NUCLEOTIDE SEQUENCE [LARGE SCALE GENOMIC DNA]</scope>
    <source>
        <strain evidence="9">cv. DH200-94</strain>
    </source>
</reference>
<dbReference type="PRINTS" id="PR00364">
    <property type="entry name" value="DISEASERSIST"/>
</dbReference>
<dbReference type="Pfam" id="PF25019">
    <property type="entry name" value="LRR_R13L1-DRL21"/>
    <property type="match status" value="1"/>
</dbReference>
<dbReference type="Gramene" id="CDP21502">
    <property type="protein sequence ID" value="CDP21502"/>
    <property type="gene ID" value="GSCOC_T00005346001"/>
</dbReference>
<dbReference type="PhylomeDB" id="A0A068VLL4"/>
<feature type="domain" description="R13L1/DRL21-like LRR repeat region" evidence="7">
    <location>
        <begin position="516"/>
        <end position="644"/>
    </location>
</feature>
<gene>
    <name evidence="8" type="ORF">GSCOC_T00005346001</name>
</gene>
<dbReference type="EMBL" id="HG743673">
    <property type="protein sequence ID" value="CDP21502.1"/>
    <property type="molecule type" value="Genomic_DNA"/>
</dbReference>